<feature type="compositionally biased region" description="Acidic residues" evidence="1">
    <location>
        <begin position="154"/>
        <end position="164"/>
    </location>
</feature>
<name>A0ABQ7B3P1_BRACR</name>
<comment type="caution">
    <text evidence="2">The sequence shown here is derived from an EMBL/GenBank/DDBJ whole genome shotgun (WGS) entry which is preliminary data.</text>
</comment>
<organism evidence="2 3">
    <name type="scientific">Brassica cretica</name>
    <name type="common">Mustard</name>
    <dbReference type="NCBI Taxonomy" id="69181"/>
    <lineage>
        <taxon>Eukaryota</taxon>
        <taxon>Viridiplantae</taxon>
        <taxon>Streptophyta</taxon>
        <taxon>Embryophyta</taxon>
        <taxon>Tracheophyta</taxon>
        <taxon>Spermatophyta</taxon>
        <taxon>Magnoliopsida</taxon>
        <taxon>eudicotyledons</taxon>
        <taxon>Gunneridae</taxon>
        <taxon>Pentapetalae</taxon>
        <taxon>rosids</taxon>
        <taxon>malvids</taxon>
        <taxon>Brassicales</taxon>
        <taxon>Brassicaceae</taxon>
        <taxon>Brassiceae</taxon>
        <taxon>Brassica</taxon>
    </lineage>
</organism>
<feature type="region of interest" description="Disordered" evidence="1">
    <location>
        <begin position="1"/>
        <end position="226"/>
    </location>
</feature>
<reference evidence="2 3" key="1">
    <citation type="journal article" date="2020" name="BMC Genomics">
        <title>Intraspecific diversification of the crop wild relative Brassica cretica Lam. using demographic model selection.</title>
        <authorList>
            <person name="Kioukis A."/>
            <person name="Michalopoulou V.A."/>
            <person name="Briers L."/>
            <person name="Pirintsos S."/>
            <person name="Studholme D.J."/>
            <person name="Pavlidis P."/>
            <person name="Sarris P.F."/>
        </authorList>
    </citation>
    <scope>NUCLEOTIDE SEQUENCE [LARGE SCALE GENOMIC DNA]</scope>
    <source>
        <strain evidence="3">cv. PFS-1207/04</strain>
    </source>
</reference>
<accession>A0ABQ7B3P1</accession>
<feature type="compositionally biased region" description="Basic and acidic residues" evidence="1">
    <location>
        <begin position="1"/>
        <end position="21"/>
    </location>
</feature>
<feature type="region of interest" description="Disordered" evidence="1">
    <location>
        <begin position="315"/>
        <end position="339"/>
    </location>
</feature>
<dbReference type="Proteomes" id="UP000266723">
    <property type="component" value="Unassembled WGS sequence"/>
</dbReference>
<feature type="compositionally biased region" description="Polar residues" evidence="1">
    <location>
        <begin position="64"/>
        <end position="76"/>
    </location>
</feature>
<evidence type="ECO:0000313" key="3">
    <source>
        <dbReference type="Proteomes" id="UP000266723"/>
    </source>
</evidence>
<dbReference type="EMBL" id="QGKV02001556">
    <property type="protein sequence ID" value="KAF3521101.1"/>
    <property type="molecule type" value="Genomic_DNA"/>
</dbReference>
<protein>
    <submittedName>
        <fullName evidence="2">Uncharacterized protein</fullName>
    </submittedName>
</protein>
<proteinExistence type="predicted"/>
<feature type="compositionally biased region" description="Basic and acidic residues" evidence="1">
    <location>
        <begin position="165"/>
        <end position="177"/>
    </location>
</feature>
<feature type="compositionally biased region" description="Basic and acidic residues" evidence="1">
    <location>
        <begin position="186"/>
        <end position="200"/>
    </location>
</feature>
<feature type="compositionally biased region" description="Acidic residues" evidence="1">
    <location>
        <begin position="115"/>
        <end position="141"/>
    </location>
</feature>
<gene>
    <name evidence="2" type="ORF">DY000_02062857</name>
</gene>
<evidence type="ECO:0000313" key="2">
    <source>
        <dbReference type="EMBL" id="KAF3521101.1"/>
    </source>
</evidence>
<keyword evidence="3" id="KW-1185">Reference proteome</keyword>
<sequence length="339" mass="37474">MVVETRRGKRKENPTEEEGPRVKFTKMGSGENVKNTTTEESETRAVEAVESTAKTTDELMAKTTDVSMEMTQTTDVSTEKTRQDSSENTAEMTEPFNVVAEAAPTTLNKGPGDKENEETASGDEENEETAYVDEENEETASGDEVNEKTASGDEGIEGSEEEQEKPDGEKESSNQDHEDSEEEPPDRENEVNARSEEKQANGEGEEEANENGNPPGPQAIPKLGLAFREPVEEADVNCPRMCKSSFKRNGMTWVSLSAINKELSNTTVKAGEQSIQLGDVMKLVKRTLKLMRTVDKKVDQLDGRLAPLEKFVKEAQAKAAEEEEAPAQEKAKKHKRRKK</sequence>
<evidence type="ECO:0000256" key="1">
    <source>
        <dbReference type="SAM" id="MobiDB-lite"/>
    </source>
</evidence>